<reference evidence="3" key="1">
    <citation type="journal article" date="2019" name="Int. J. Syst. Evol. Microbiol.">
        <title>The Global Catalogue of Microorganisms (GCM) 10K type strain sequencing project: providing services to taxonomists for standard genome sequencing and annotation.</title>
        <authorList>
            <consortium name="The Broad Institute Genomics Platform"/>
            <consortium name="The Broad Institute Genome Sequencing Center for Infectious Disease"/>
            <person name="Wu L."/>
            <person name="Ma J."/>
        </authorList>
    </citation>
    <scope>NUCLEOTIDE SEQUENCE [LARGE SCALE GENOMIC DNA]</scope>
    <source>
        <strain evidence="3">JCM 3369</strain>
    </source>
</reference>
<keyword evidence="1" id="KW-0472">Membrane</keyword>
<sequence>MTGIGEAAVERLESAVWPLAGGVACAFVLAAVLKDAAWQVAFGAVAVSVAGWALPASPEAGAAIGTAGWAFVTGFDVAKTGELALSGAADAGRAGALVAIGAAAGTAGTTGRRSAARRA</sequence>
<name>A0ABW2CVD0_9ACTN</name>
<dbReference type="EMBL" id="JBHSXS010000029">
    <property type="protein sequence ID" value="MFC6884601.1"/>
    <property type="molecule type" value="Genomic_DNA"/>
</dbReference>
<gene>
    <name evidence="2" type="ORF">ACFQKB_32915</name>
</gene>
<keyword evidence="3" id="KW-1185">Reference proteome</keyword>
<accession>A0ABW2CVD0</accession>
<protein>
    <submittedName>
        <fullName evidence="2">Uncharacterized protein</fullName>
    </submittedName>
</protein>
<feature type="non-terminal residue" evidence="2">
    <location>
        <position position="119"/>
    </location>
</feature>
<dbReference type="RefSeq" id="WP_378063837.1">
    <property type="nucleotide sequence ID" value="NZ_JBHSXS010000029.1"/>
</dbReference>
<organism evidence="2 3">
    <name type="scientific">Actinomadura yumaensis</name>
    <dbReference type="NCBI Taxonomy" id="111807"/>
    <lineage>
        <taxon>Bacteria</taxon>
        <taxon>Bacillati</taxon>
        <taxon>Actinomycetota</taxon>
        <taxon>Actinomycetes</taxon>
        <taxon>Streptosporangiales</taxon>
        <taxon>Thermomonosporaceae</taxon>
        <taxon>Actinomadura</taxon>
    </lineage>
</organism>
<keyword evidence="1" id="KW-1133">Transmembrane helix</keyword>
<evidence type="ECO:0000256" key="1">
    <source>
        <dbReference type="SAM" id="Phobius"/>
    </source>
</evidence>
<comment type="caution">
    <text evidence="2">The sequence shown here is derived from an EMBL/GenBank/DDBJ whole genome shotgun (WGS) entry which is preliminary data.</text>
</comment>
<feature type="transmembrane region" description="Helical" evidence="1">
    <location>
        <begin position="15"/>
        <end position="33"/>
    </location>
</feature>
<evidence type="ECO:0000313" key="2">
    <source>
        <dbReference type="EMBL" id="MFC6884601.1"/>
    </source>
</evidence>
<evidence type="ECO:0000313" key="3">
    <source>
        <dbReference type="Proteomes" id="UP001596380"/>
    </source>
</evidence>
<keyword evidence="1" id="KW-0812">Transmembrane</keyword>
<dbReference type="Proteomes" id="UP001596380">
    <property type="component" value="Unassembled WGS sequence"/>
</dbReference>
<proteinExistence type="predicted"/>